<dbReference type="PANTHER" id="PTHR11742">
    <property type="entry name" value="MANNOSYL-OLIGOSACCHARIDE ALPHA-1,2-MANNOSIDASE-RELATED"/>
    <property type="match status" value="1"/>
</dbReference>
<dbReference type="InterPro" id="IPR036026">
    <property type="entry name" value="Seven-hairpin_glycosidases"/>
</dbReference>
<protein>
    <recommendedName>
        <fullName evidence="6">alpha-1,2-Mannosidase</fullName>
        <ecNumber evidence="6">3.2.1.-</ecNumber>
    </recommendedName>
</protein>
<evidence type="ECO:0000313" key="8">
    <source>
        <dbReference type="Proteomes" id="UP000230423"/>
    </source>
</evidence>
<dbReference type="SUPFAM" id="SSF48225">
    <property type="entry name" value="Seven-hairpin glycosidases"/>
    <property type="match status" value="1"/>
</dbReference>
<dbReference type="PANTHER" id="PTHR11742:SF6">
    <property type="entry name" value="MANNOSYL-OLIGOSACCHARIDE ALPHA-1,2-MANNOSIDASE IA-RELATED"/>
    <property type="match status" value="1"/>
</dbReference>
<dbReference type="PRINTS" id="PR00747">
    <property type="entry name" value="GLYHDRLASE47"/>
</dbReference>
<comment type="cofactor">
    <cofactor evidence="1">
        <name>Ca(2+)</name>
        <dbReference type="ChEBI" id="CHEBI:29108"/>
    </cofactor>
</comment>
<dbReference type="InterPro" id="IPR012341">
    <property type="entry name" value="6hp_glycosidase-like_sf"/>
</dbReference>
<dbReference type="Proteomes" id="UP000230423">
    <property type="component" value="Unassembled WGS sequence"/>
</dbReference>
<keyword evidence="5" id="KW-1015">Disulfide bond</keyword>
<keyword evidence="6" id="KW-0326">Glycosidase</keyword>
<dbReference type="GO" id="GO:0000139">
    <property type="term" value="C:Golgi membrane"/>
    <property type="evidence" value="ECO:0007669"/>
    <property type="project" value="TreeGrafter"/>
</dbReference>
<organism evidence="7 8">
    <name type="scientific">Teladorsagia circumcincta</name>
    <name type="common">Brown stomach worm</name>
    <name type="synonym">Ostertagia circumcincta</name>
    <dbReference type="NCBI Taxonomy" id="45464"/>
    <lineage>
        <taxon>Eukaryota</taxon>
        <taxon>Metazoa</taxon>
        <taxon>Ecdysozoa</taxon>
        <taxon>Nematoda</taxon>
        <taxon>Chromadorea</taxon>
        <taxon>Rhabditida</taxon>
        <taxon>Rhabditina</taxon>
        <taxon>Rhabditomorpha</taxon>
        <taxon>Strongyloidea</taxon>
        <taxon>Trichostrongylidae</taxon>
        <taxon>Teladorsagia</taxon>
    </lineage>
</organism>
<evidence type="ECO:0000256" key="2">
    <source>
        <dbReference type="ARBA" id="ARBA00004922"/>
    </source>
</evidence>
<dbReference type="AlphaFoldDB" id="A0A2G9T5F4"/>
<dbReference type="GO" id="GO:0005783">
    <property type="term" value="C:endoplasmic reticulum"/>
    <property type="evidence" value="ECO:0007669"/>
    <property type="project" value="TreeGrafter"/>
</dbReference>
<evidence type="ECO:0000256" key="6">
    <source>
        <dbReference type="RuleBase" id="RU361193"/>
    </source>
</evidence>
<dbReference type="GO" id="GO:0005975">
    <property type="term" value="P:carbohydrate metabolic process"/>
    <property type="evidence" value="ECO:0007669"/>
    <property type="project" value="InterPro"/>
</dbReference>
<evidence type="ECO:0000256" key="3">
    <source>
        <dbReference type="ARBA" id="ARBA00007658"/>
    </source>
</evidence>
<dbReference type="Gene3D" id="1.50.10.10">
    <property type="match status" value="1"/>
</dbReference>
<dbReference type="GO" id="GO:0004571">
    <property type="term" value="F:mannosyl-oligosaccharide 1,2-alpha-mannosidase activity"/>
    <property type="evidence" value="ECO:0007669"/>
    <property type="project" value="InterPro"/>
</dbReference>
<comment type="pathway">
    <text evidence="2">Protein modification; protein glycosylation.</text>
</comment>
<keyword evidence="8" id="KW-1185">Reference proteome</keyword>
<dbReference type="Pfam" id="PF01532">
    <property type="entry name" value="Glyco_hydro_47"/>
    <property type="match status" value="1"/>
</dbReference>
<dbReference type="EMBL" id="KZ417708">
    <property type="protein sequence ID" value="PIO53183.1"/>
    <property type="molecule type" value="Genomic_DNA"/>
</dbReference>
<feature type="non-terminal residue" evidence="7">
    <location>
        <position position="100"/>
    </location>
</feature>
<evidence type="ECO:0000256" key="1">
    <source>
        <dbReference type="ARBA" id="ARBA00001913"/>
    </source>
</evidence>
<evidence type="ECO:0000256" key="5">
    <source>
        <dbReference type="ARBA" id="ARBA00023157"/>
    </source>
</evidence>
<dbReference type="OrthoDB" id="8118055at2759"/>
<dbReference type="GO" id="GO:0005509">
    <property type="term" value="F:calcium ion binding"/>
    <property type="evidence" value="ECO:0007669"/>
    <property type="project" value="InterPro"/>
</dbReference>
<accession>A0A2G9T5F4</accession>
<dbReference type="InterPro" id="IPR050749">
    <property type="entry name" value="Glycosyl_Hydrolase_47"/>
</dbReference>
<evidence type="ECO:0000313" key="7">
    <source>
        <dbReference type="EMBL" id="PIO53183.1"/>
    </source>
</evidence>
<evidence type="ECO:0000256" key="4">
    <source>
        <dbReference type="ARBA" id="ARBA00022801"/>
    </source>
</evidence>
<comment type="similarity">
    <text evidence="3 6">Belongs to the glycosyl hydrolase 47 family.</text>
</comment>
<reference evidence="7 8" key="1">
    <citation type="submission" date="2015-09" db="EMBL/GenBank/DDBJ databases">
        <title>Draft genome of the parasitic nematode Teladorsagia circumcincta isolate WARC Sus (inbred).</title>
        <authorList>
            <person name="Mitreva M."/>
        </authorList>
    </citation>
    <scope>NUCLEOTIDE SEQUENCE [LARGE SCALE GENOMIC DNA]</scope>
    <source>
        <strain evidence="7 8">S</strain>
    </source>
</reference>
<dbReference type="InterPro" id="IPR001382">
    <property type="entry name" value="Glyco_hydro_47"/>
</dbReference>
<name>A0A2G9T5F4_TELCI</name>
<keyword evidence="4 6" id="KW-0378">Hydrolase</keyword>
<dbReference type="EC" id="3.2.1.-" evidence="6"/>
<sequence>MGDMGATIVDAIDTLWIMGLKEEYEQARSWIKHSLDFTRTAKGDLSVFETNIRFIGGLLSIYALTKDNMYVEKAEEIAKLLLPAFDTPTGIPYAIVNVAT</sequence>
<gene>
    <name evidence="7" type="ORF">TELCIR_25492</name>
</gene>
<proteinExistence type="inferred from homology"/>